<dbReference type="Proteomes" id="UP001144050">
    <property type="component" value="Unassembled WGS sequence"/>
</dbReference>
<sequence>MALDAGVRMGSSCRPSVVFEHDKLYPTQAIRPGLDQVFKVLGIGTIASTSGDLPSIFDLGWRSYRLKGSQVDLTNAMGRKTVLGNAITEAGFMNNSSRITCHARAGQPSDACDVGGAPQSLWPSWMPPGNVRSQASRSCPTVMAFQGARAPFAHLCACGEVFGRALLATVF</sequence>
<accession>A0AAW5ZVA9</accession>
<dbReference type="EMBL" id="JAIVFG010000093">
    <property type="protein sequence ID" value="MDB0573997.1"/>
    <property type="molecule type" value="Genomic_DNA"/>
</dbReference>
<organism evidence="1 2">
    <name type="scientific">Ralstonia solanacearum</name>
    <name type="common">Pseudomonas solanacearum</name>
    <dbReference type="NCBI Taxonomy" id="305"/>
    <lineage>
        <taxon>Bacteria</taxon>
        <taxon>Pseudomonadati</taxon>
        <taxon>Pseudomonadota</taxon>
        <taxon>Betaproteobacteria</taxon>
        <taxon>Burkholderiales</taxon>
        <taxon>Burkholderiaceae</taxon>
        <taxon>Ralstonia</taxon>
        <taxon>Ralstonia solanacearum species complex</taxon>
    </lineage>
</organism>
<reference evidence="1" key="1">
    <citation type="submission" date="2021-09" db="EMBL/GenBank/DDBJ databases">
        <title>Genomic analysis of Ralstonia spp.</title>
        <authorList>
            <person name="Aburjaile F."/>
            <person name="Ariute J.C."/>
            <person name="Pais A.K.L."/>
            <person name="Albuquerque G.M.R."/>
            <person name="Silva A.M.F."/>
            <person name="Brenig B."/>
            <person name="Azevedo V."/>
            <person name="Matiuzzi M."/>
            <person name="Ramos R."/>
            <person name="Goes-Neto A."/>
            <person name="Soares S."/>
            <person name="Iseppon A.M.B."/>
            <person name="Souza E."/>
            <person name="Gama M."/>
        </authorList>
    </citation>
    <scope>NUCLEOTIDE SEQUENCE</scope>
    <source>
        <strain evidence="1">CCRMRs91</strain>
    </source>
</reference>
<proteinExistence type="predicted"/>
<gene>
    <name evidence="1" type="ORF">LBW59_25020</name>
</gene>
<dbReference type="AlphaFoldDB" id="A0AAW5ZVA9"/>
<protein>
    <submittedName>
        <fullName evidence="1">Uncharacterized protein</fullName>
    </submittedName>
</protein>
<comment type="caution">
    <text evidence="1">The sequence shown here is derived from an EMBL/GenBank/DDBJ whole genome shotgun (WGS) entry which is preliminary data.</text>
</comment>
<dbReference type="RefSeq" id="WP_247546013.1">
    <property type="nucleotide sequence ID" value="NZ_JAIVFG010000093.1"/>
</dbReference>
<name>A0AAW5ZVA9_RALSL</name>
<evidence type="ECO:0000313" key="1">
    <source>
        <dbReference type="EMBL" id="MDB0573997.1"/>
    </source>
</evidence>
<evidence type="ECO:0000313" key="2">
    <source>
        <dbReference type="Proteomes" id="UP001144050"/>
    </source>
</evidence>